<organism evidence="3 4">
    <name type="scientific">Agromyces fucosus</name>
    <dbReference type="NCBI Taxonomy" id="41985"/>
    <lineage>
        <taxon>Bacteria</taxon>
        <taxon>Bacillati</taxon>
        <taxon>Actinomycetota</taxon>
        <taxon>Actinomycetes</taxon>
        <taxon>Micrococcales</taxon>
        <taxon>Microbacteriaceae</taxon>
        <taxon>Agromyces</taxon>
    </lineage>
</organism>
<dbReference type="AlphaFoldDB" id="A0A4Q2JQP0"/>
<keyword evidence="4" id="KW-1185">Reference proteome</keyword>
<dbReference type="Proteomes" id="UP000292935">
    <property type="component" value="Unassembled WGS sequence"/>
</dbReference>
<dbReference type="OrthoDB" id="3365660at2"/>
<comment type="caution">
    <text evidence="3">The sequence shown here is derived from an EMBL/GenBank/DDBJ whole genome shotgun (WGS) entry which is preliminary data.</text>
</comment>
<sequence>MISSDQLSPKVSTVKLVGQVDRPSARFMRRVYGIDFDHQSKLRFDHRSETDAAAAAYSGGATMNDTTQHETHDLVVSRDIPAPIEAAWKSWTEPDRVLRWWGPTGFTCTVAELDVRVGGTSLVCMTAPDWGFPALYSTWAYTLVDAPRRLEFIHNIADEHGATIDPATIGAAGIPRDVRHVIAFESIGDGDATRLTVTELGYTDPEQLALSKKGLEESLDKLVAIYV</sequence>
<proteinExistence type="inferred from homology"/>
<evidence type="ECO:0000256" key="1">
    <source>
        <dbReference type="ARBA" id="ARBA00006817"/>
    </source>
</evidence>
<feature type="domain" description="Activator of Hsp90 ATPase homologue 1/2-like C-terminal" evidence="2">
    <location>
        <begin position="82"/>
        <end position="225"/>
    </location>
</feature>
<name>A0A4Q2JQP0_9MICO</name>
<comment type="similarity">
    <text evidence="1">Belongs to the AHA1 family.</text>
</comment>
<evidence type="ECO:0000313" key="3">
    <source>
        <dbReference type="EMBL" id="RXZ49414.1"/>
    </source>
</evidence>
<dbReference type="InterPro" id="IPR023393">
    <property type="entry name" value="START-like_dom_sf"/>
</dbReference>
<dbReference type="CDD" id="cd07814">
    <property type="entry name" value="SRPBCC_CalC_Aha1-like"/>
    <property type="match status" value="1"/>
</dbReference>
<protein>
    <submittedName>
        <fullName evidence="3">SRPBCC domain-containing protein</fullName>
    </submittedName>
</protein>
<dbReference type="Gene3D" id="3.30.530.20">
    <property type="match status" value="1"/>
</dbReference>
<dbReference type="SUPFAM" id="SSF55961">
    <property type="entry name" value="Bet v1-like"/>
    <property type="match status" value="1"/>
</dbReference>
<reference evidence="3 4" key="1">
    <citation type="submission" date="2019-01" db="EMBL/GenBank/DDBJ databases">
        <authorList>
            <person name="Li J."/>
        </authorList>
    </citation>
    <scope>NUCLEOTIDE SEQUENCE [LARGE SCALE GENOMIC DNA]</scope>
    <source>
        <strain evidence="3 4">CCUG 35506</strain>
    </source>
</reference>
<evidence type="ECO:0000259" key="2">
    <source>
        <dbReference type="Pfam" id="PF08327"/>
    </source>
</evidence>
<dbReference type="Pfam" id="PF08327">
    <property type="entry name" value="AHSA1"/>
    <property type="match status" value="1"/>
</dbReference>
<dbReference type="InterPro" id="IPR013538">
    <property type="entry name" value="ASHA1/2-like_C"/>
</dbReference>
<dbReference type="EMBL" id="SDPO01000002">
    <property type="protein sequence ID" value="RXZ49414.1"/>
    <property type="molecule type" value="Genomic_DNA"/>
</dbReference>
<accession>A0A4Q2JQP0</accession>
<gene>
    <name evidence="3" type="ORF">ESP57_10920</name>
</gene>
<evidence type="ECO:0000313" key="4">
    <source>
        <dbReference type="Proteomes" id="UP000292935"/>
    </source>
</evidence>